<evidence type="ECO:0000313" key="2">
    <source>
        <dbReference type="EMBL" id="KIM48221.1"/>
    </source>
</evidence>
<dbReference type="HOGENOM" id="CLU_025401_1_0_1"/>
<feature type="transmembrane region" description="Helical" evidence="1">
    <location>
        <begin position="284"/>
        <end position="306"/>
    </location>
</feature>
<dbReference type="PANTHER" id="PTHR19346">
    <property type="entry name" value="SUGAR PHOSPHATE TRANSPORTER DOMAIN-CONTAINING PROTEIN"/>
    <property type="match status" value="1"/>
</dbReference>
<feature type="transmembrane region" description="Helical" evidence="1">
    <location>
        <begin position="14"/>
        <end position="32"/>
    </location>
</feature>
<dbReference type="OrthoDB" id="10062838at2759"/>
<proteinExistence type="predicted"/>
<protein>
    <submittedName>
        <fullName evidence="2">Uncharacterized protein</fullName>
    </submittedName>
</protein>
<keyword evidence="1" id="KW-0472">Membrane</keyword>
<keyword evidence="3" id="KW-1185">Reference proteome</keyword>
<dbReference type="AlphaFoldDB" id="A0A0C3CWL0"/>
<feature type="transmembrane region" description="Helical" evidence="1">
    <location>
        <begin position="208"/>
        <end position="227"/>
    </location>
</feature>
<dbReference type="SUPFAM" id="SSF103481">
    <property type="entry name" value="Multidrug resistance efflux transporter EmrE"/>
    <property type="match status" value="1"/>
</dbReference>
<keyword evidence="1" id="KW-1133">Transmembrane helix</keyword>
<feature type="transmembrane region" description="Helical" evidence="1">
    <location>
        <begin position="52"/>
        <end position="73"/>
    </location>
</feature>
<feature type="transmembrane region" description="Helical" evidence="1">
    <location>
        <begin position="348"/>
        <end position="369"/>
    </location>
</feature>
<accession>A0A0C3CWL0</accession>
<reference evidence="3" key="2">
    <citation type="submission" date="2015-01" db="EMBL/GenBank/DDBJ databases">
        <title>Evolutionary Origins and Diversification of the Mycorrhizal Mutualists.</title>
        <authorList>
            <consortium name="DOE Joint Genome Institute"/>
            <consortium name="Mycorrhizal Genomics Consortium"/>
            <person name="Kohler A."/>
            <person name="Kuo A."/>
            <person name="Nagy L.G."/>
            <person name="Floudas D."/>
            <person name="Copeland A."/>
            <person name="Barry K.W."/>
            <person name="Cichocki N."/>
            <person name="Veneault-Fourrey C."/>
            <person name="LaButti K."/>
            <person name="Lindquist E.A."/>
            <person name="Lipzen A."/>
            <person name="Lundell T."/>
            <person name="Morin E."/>
            <person name="Murat C."/>
            <person name="Riley R."/>
            <person name="Ohm R."/>
            <person name="Sun H."/>
            <person name="Tunlid A."/>
            <person name="Henrissat B."/>
            <person name="Grigoriev I.V."/>
            <person name="Hibbett D.S."/>
            <person name="Martin F."/>
        </authorList>
    </citation>
    <scope>NUCLEOTIDE SEQUENCE [LARGE SCALE GENOMIC DNA]</scope>
    <source>
        <strain evidence="3">h7</strain>
    </source>
</reference>
<dbReference type="EMBL" id="KN831769">
    <property type="protein sequence ID" value="KIM48221.1"/>
    <property type="molecule type" value="Genomic_DNA"/>
</dbReference>
<feature type="transmembrane region" description="Helical" evidence="1">
    <location>
        <begin position="142"/>
        <end position="159"/>
    </location>
</feature>
<evidence type="ECO:0000313" key="3">
    <source>
        <dbReference type="Proteomes" id="UP000053424"/>
    </source>
</evidence>
<dbReference type="Proteomes" id="UP000053424">
    <property type="component" value="Unassembled WGS sequence"/>
</dbReference>
<name>A0A0C3CWL0_HEBCY</name>
<feature type="transmembrane region" description="Helical" evidence="1">
    <location>
        <begin position="375"/>
        <end position="395"/>
    </location>
</feature>
<sequence length="401" mass="43546">MSTRTSDSLATQHVGGRLAVVLFAFTLIAFVVESQLTQYVQTTLGYRQPFFIFYLVHSSFSIIFPLHILYLLATTDYTAAALLNGLRIAITHHLSPGHKSPRSEFPRAKFLRLVLALTVGITCPGLLWFSAVSLASVTDVTAIWNTNAFFAYIISVKLFKSRWEFRRLLAVVIATLGTIVVVYGGAASEKTPPTDDNLTTTSISLKPTAPLLGNLLTLVASFGYGLYQVLYKIYAALPSDPEVASDPMYEHIPDDVEDETTTGATHLDPTEAVYPPPFGFHPNLLTSLLGFMILITLWIAIPFLHWSGAEVFRVPPNALTAISIAGIALGGVVFNAGFMVLLGVWGPIIVSVGNLLTIVLVLISDIIFGAGIEVLTFWSVTGSALIVLAFGVLAYDMFRTK</sequence>
<dbReference type="STRING" id="686832.A0A0C3CWL0"/>
<dbReference type="PANTHER" id="PTHR19346:SF4">
    <property type="entry name" value="SUGAR PHOSPHATE TRANSPORTER DOMAIN-CONTAINING PROTEIN"/>
    <property type="match status" value="1"/>
</dbReference>
<gene>
    <name evidence="2" type="ORF">M413DRAFT_439941</name>
</gene>
<dbReference type="InterPro" id="IPR037185">
    <property type="entry name" value="EmrE-like"/>
</dbReference>
<feature type="transmembrane region" description="Helical" evidence="1">
    <location>
        <begin position="110"/>
        <end position="130"/>
    </location>
</feature>
<organism evidence="2 3">
    <name type="scientific">Hebeloma cylindrosporum</name>
    <dbReference type="NCBI Taxonomy" id="76867"/>
    <lineage>
        <taxon>Eukaryota</taxon>
        <taxon>Fungi</taxon>
        <taxon>Dikarya</taxon>
        <taxon>Basidiomycota</taxon>
        <taxon>Agaricomycotina</taxon>
        <taxon>Agaricomycetes</taxon>
        <taxon>Agaricomycetidae</taxon>
        <taxon>Agaricales</taxon>
        <taxon>Agaricineae</taxon>
        <taxon>Hymenogastraceae</taxon>
        <taxon>Hebeloma</taxon>
    </lineage>
</organism>
<keyword evidence="1" id="KW-0812">Transmembrane</keyword>
<feature type="transmembrane region" description="Helical" evidence="1">
    <location>
        <begin position="318"/>
        <end position="341"/>
    </location>
</feature>
<evidence type="ECO:0000256" key="1">
    <source>
        <dbReference type="SAM" id="Phobius"/>
    </source>
</evidence>
<dbReference type="InterPro" id="IPR026505">
    <property type="entry name" value="Solute_c_fam_35_mem_F3/F4"/>
</dbReference>
<feature type="transmembrane region" description="Helical" evidence="1">
    <location>
        <begin position="168"/>
        <end position="188"/>
    </location>
</feature>
<reference evidence="2 3" key="1">
    <citation type="submission" date="2014-04" db="EMBL/GenBank/DDBJ databases">
        <authorList>
            <consortium name="DOE Joint Genome Institute"/>
            <person name="Kuo A."/>
            <person name="Gay G."/>
            <person name="Dore J."/>
            <person name="Kohler A."/>
            <person name="Nagy L.G."/>
            <person name="Floudas D."/>
            <person name="Copeland A."/>
            <person name="Barry K.W."/>
            <person name="Cichocki N."/>
            <person name="Veneault-Fourrey C."/>
            <person name="LaButti K."/>
            <person name="Lindquist E.A."/>
            <person name="Lipzen A."/>
            <person name="Lundell T."/>
            <person name="Morin E."/>
            <person name="Murat C."/>
            <person name="Sun H."/>
            <person name="Tunlid A."/>
            <person name="Henrissat B."/>
            <person name="Grigoriev I.V."/>
            <person name="Hibbett D.S."/>
            <person name="Martin F."/>
            <person name="Nordberg H.P."/>
            <person name="Cantor M.N."/>
            <person name="Hua S.X."/>
        </authorList>
    </citation>
    <scope>NUCLEOTIDE SEQUENCE [LARGE SCALE GENOMIC DNA]</scope>
    <source>
        <strain evidence="3">h7</strain>
    </source>
</reference>